<dbReference type="Proteomes" id="UP000217696">
    <property type="component" value="Chromosome"/>
</dbReference>
<dbReference type="RefSeq" id="WP_096467294.1">
    <property type="nucleotide sequence ID" value="NZ_AP017312.1"/>
</dbReference>
<evidence type="ECO:0000313" key="1">
    <source>
        <dbReference type="EMBL" id="BAU29634.1"/>
    </source>
</evidence>
<organism evidence="1 2">
    <name type="scientific">Aneurinibacillus soli</name>
    <dbReference type="NCBI Taxonomy" id="1500254"/>
    <lineage>
        <taxon>Bacteria</taxon>
        <taxon>Bacillati</taxon>
        <taxon>Bacillota</taxon>
        <taxon>Bacilli</taxon>
        <taxon>Bacillales</taxon>
        <taxon>Paenibacillaceae</taxon>
        <taxon>Aneurinibacillus group</taxon>
        <taxon>Aneurinibacillus</taxon>
    </lineage>
</organism>
<protein>
    <submittedName>
        <fullName evidence="1">Uncharacterized protein</fullName>
    </submittedName>
</protein>
<accession>A0A0U5B4M5</accession>
<gene>
    <name evidence="1" type="ORF">CB4_03871</name>
</gene>
<dbReference type="OrthoDB" id="2616150at2"/>
<evidence type="ECO:0000313" key="2">
    <source>
        <dbReference type="Proteomes" id="UP000217696"/>
    </source>
</evidence>
<reference evidence="1 2" key="1">
    <citation type="submission" date="2015-12" db="EMBL/GenBank/DDBJ databases">
        <title>Genome sequence of Aneurinibacillus soli.</title>
        <authorList>
            <person name="Lee J.S."/>
            <person name="Lee K.C."/>
            <person name="Kim K.K."/>
            <person name="Lee B.W."/>
        </authorList>
    </citation>
    <scope>NUCLEOTIDE SEQUENCE [LARGE SCALE GENOMIC DNA]</scope>
    <source>
        <strain evidence="1 2">CB4</strain>
    </source>
</reference>
<keyword evidence="2" id="KW-1185">Reference proteome</keyword>
<dbReference type="KEGG" id="asoc:CB4_03871"/>
<name>A0A0U5B4M5_9BACL</name>
<proteinExistence type="predicted"/>
<sequence length="95" mass="11094">MFKKFAFWFVIASLVICINDYVGNDDKHLLFFSGGIEPIMFKAIYTESFRSLIFDEVTRRILPLGYVLHITLAFLYGFLLDLLIYLFRKANASLK</sequence>
<dbReference type="AlphaFoldDB" id="A0A0U5B4M5"/>
<dbReference type="EMBL" id="AP017312">
    <property type="protein sequence ID" value="BAU29634.1"/>
    <property type="molecule type" value="Genomic_DNA"/>
</dbReference>